<evidence type="ECO:0000313" key="6">
    <source>
        <dbReference type="EMBL" id="CAI4011850.1"/>
    </source>
</evidence>
<keyword evidence="9" id="KW-1185">Reference proteome</keyword>
<evidence type="ECO:0000313" key="8">
    <source>
        <dbReference type="EMBL" id="CAL4799162.1"/>
    </source>
</evidence>
<feature type="region of interest" description="Disordered" evidence="5">
    <location>
        <begin position="189"/>
        <end position="211"/>
    </location>
</feature>
<feature type="repeat" description="WD" evidence="4">
    <location>
        <begin position="345"/>
        <end position="386"/>
    </location>
</feature>
<gene>
    <name evidence="6" type="ORF">C1SCF055_LOCUS36973</name>
</gene>
<keyword evidence="3" id="KW-0677">Repeat</keyword>
<dbReference type="PANTHER" id="PTHR14091">
    <property type="entry name" value="PERIODIC TRYPTOPHAN PROTEIN 1"/>
    <property type="match status" value="1"/>
</dbReference>
<comment type="caution">
    <text evidence="6">The sequence shown here is derived from an EMBL/GenBank/DDBJ whole genome shotgun (WGS) entry which is preliminary data.</text>
</comment>
<dbReference type="Proteomes" id="UP001152797">
    <property type="component" value="Unassembled WGS sequence"/>
</dbReference>
<evidence type="ECO:0000313" key="9">
    <source>
        <dbReference type="Proteomes" id="UP001152797"/>
    </source>
</evidence>
<dbReference type="PROSITE" id="PS50082">
    <property type="entry name" value="WD_REPEATS_2"/>
    <property type="match status" value="2"/>
</dbReference>
<feature type="compositionally biased region" description="Basic residues" evidence="5">
    <location>
        <begin position="191"/>
        <end position="205"/>
    </location>
</feature>
<feature type="region of interest" description="Disordered" evidence="5">
    <location>
        <begin position="82"/>
        <end position="101"/>
    </location>
</feature>
<reference evidence="6" key="1">
    <citation type="submission" date="2022-10" db="EMBL/GenBank/DDBJ databases">
        <authorList>
            <person name="Chen Y."/>
            <person name="Dougan E. K."/>
            <person name="Chan C."/>
            <person name="Rhodes N."/>
            <person name="Thang M."/>
        </authorList>
    </citation>
    <scope>NUCLEOTIDE SEQUENCE</scope>
</reference>
<dbReference type="EMBL" id="CAMXCT030005257">
    <property type="protein sequence ID" value="CAL4799162.1"/>
    <property type="molecule type" value="Genomic_DNA"/>
</dbReference>
<keyword evidence="1" id="KW-0597">Phosphoprotein</keyword>
<dbReference type="Pfam" id="PF00400">
    <property type="entry name" value="WD40"/>
    <property type="match status" value="3"/>
</dbReference>
<evidence type="ECO:0000313" key="7">
    <source>
        <dbReference type="EMBL" id="CAL1165225.1"/>
    </source>
</evidence>
<accession>A0A9P1DLK8</accession>
<dbReference type="GO" id="GO:0006364">
    <property type="term" value="P:rRNA processing"/>
    <property type="evidence" value="ECO:0007669"/>
    <property type="project" value="InterPro"/>
</dbReference>
<dbReference type="InterPro" id="IPR001680">
    <property type="entry name" value="WD40_rpt"/>
</dbReference>
<dbReference type="InterPro" id="IPR036322">
    <property type="entry name" value="WD40_repeat_dom_sf"/>
</dbReference>
<evidence type="ECO:0000256" key="4">
    <source>
        <dbReference type="PROSITE-ProRule" id="PRU00221"/>
    </source>
</evidence>
<dbReference type="InterPro" id="IPR015943">
    <property type="entry name" value="WD40/YVTN_repeat-like_dom_sf"/>
</dbReference>
<dbReference type="InterPro" id="IPR020472">
    <property type="entry name" value="WD40_PAC1"/>
</dbReference>
<reference evidence="7" key="2">
    <citation type="submission" date="2024-04" db="EMBL/GenBank/DDBJ databases">
        <authorList>
            <person name="Chen Y."/>
            <person name="Shah S."/>
            <person name="Dougan E. K."/>
            <person name="Thang M."/>
            <person name="Chan C."/>
        </authorList>
    </citation>
    <scope>NUCLEOTIDE SEQUENCE [LARGE SCALE GENOMIC DNA]</scope>
</reference>
<dbReference type="SUPFAM" id="SSF50978">
    <property type="entry name" value="WD40 repeat-like"/>
    <property type="match status" value="1"/>
</dbReference>
<dbReference type="EMBL" id="CAMXCT010005257">
    <property type="protein sequence ID" value="CAI4011850.1"/>
    <property type="molecule type" value="Genomic_DNA"/>
</dbReference>
<dbReference type="EMBL" id="CAMXCT020005257">
    <property type="protein sequence ID" value="CAL1165225.1"/>
    <property type="molecule type" value="Genomic_DNA"/>
</dbReference>
<dbReference type="AlphaFoldDB" id="A0A9P1DLK8"/>
<dbReference type="PROSITE" id="PS50294">
    <property type="entry name" value="WD_REPEATS_REGION"/>
    <property type="match status" value="2"/>
</dbReference>
<dbReference type="PROSITE" id="PS00678">
    <property type="entry name" value="WD_REPEATS_1"/>
    <property type="match status" value="2"/>
</dbReference>
<proteinExistence type="predicted"/>
<evidence type="ECO:0000256" key="2">
    <source>
        <dbReference type="ARBA" id="ARBA00022574"/>
    </source>
</evidence>
<sequence length="435" mass="47234">MEKTAVTCVAWLPRGVCTGRLDGAQEGEDDEAMREAAGDLASSSAGAVVGLEEFNMENYDDEDDEGMQFFSVLNADGELARERDPHMTGDPNSDSDSEGDVEIRPEDHVFVAASCEEDCCTLELYVFEEDEVNMYVHHDISLAAYPLCVEWMKQSSGTEGCYAAVGSIDHSIQLWNLEEADPLEPAQVLGHARKPKAKTKKRRPKMPSGDVKAHDGPVLCLHGSSANPSVLASGSADQTLKVWDVTDGSCVHSFDHHSDKVQCVRWHPTEQAVLLSAAFDNRLGLIDVRQPKQAALAALNGEAECAIWSQHSPYQCFASTDNGAVCCYDVRKVANKAENPILWTLMAHDVACTSLQDAPAKNLLVTAGLDGHAKVWNLASSPQMVYSKNLQAGPIFTCQSNADMAALMCFGGKCPVMWDLSSEQVLVDAFKLDAF</sequence>
<dbReference type="GO" id="GO:0005634">
    <property type="term" value="C:nucleus"/>
    <property type="evidence" value="ECO:0007669"/>
    <property type="project" value="TreeGrafter"/>
</dbReference>
<protein>
    <submittedName>
        <fullName evidence="8">WD repeat-containing protein C17D11.16</fullName>
    </submittedName>
</protein>
<evidence type="ECO:0000256" key="3">
    <source>
        <dbReference type="ARBA" id="ARBA00022737"/>
    </source>
</evidence>
<dbReference type="PANTHER" id="PTHR14091:SF0">
    <property type="entry name" value="PERIODIC TRYPTOPHAN PROTEIN 1 HOMOLOG"/>
    <property type="match status" value="1"/>
</dbReference>
<dbReference type="PRINTS" id="PR00320">
    <property type="entry name" value="GPROTEINBRPT"/>
</dbReference>
<organism evidence="6">
    <name type="scientific">Cladocopium goreaui</name>
    <dbReference type="NCBI Taxonomy" id="2562237"/>
    <lineage>
        <taxon>Eukaryota</taxon>
        <taxon>Sar</taxon>
        <taxon>Alveolata</taxon>
        <taxon>Dinophyceae</taxon>
        <taxon>Suessiales</taxon>
        <taxon>Symbiodiniaceae</taxon>
        <taxon>Cladocopium</taxon>
    </lineage>
</organism>
<dbReference type="OrthoDB" id="270624at2759"/>
<dbReference type="InterPro" id="IPR019775">
    <property type="entry name" value="WD40_repeat_CS"/>
</dbReference>
<name>A0A9P1DLK8_9DINO</name>
<feature type="repeat" description="WD" evidence="4">
    <location>
        <begin position="211"/>
        <end position="253"/>
    </location>
</feature>
<dbReference type="InterPro" id="IPR044285">
    <property type="entry name" value="PWP1"/>
</dbReference>
<dbReference type="SMART" id="SM00320">
    <property type="entry name" value="WD40"/>
    <property type="match status" value="5"/>
</dbReference>
<evidence type="ECO:0000256" key="5">
    <source>
        <dbReference type="SAM" id="MobiDB-lite"/>
    </source>
</evidence>
<dbReference type="Gene3D" id="2.130.10.10">
    <property type="entry name" value="YVTN repeat-like/Quinoprotein amine dehydrogenase"/>
    <property type="match status" value="2"/>
</dbReference>
<evidence type="ECO:0000256" key="1">
    <source>
        <dbReference type="ARBA" id="ARBA00022553"/>
    </source>
</evidence>
<keyword evidence="2 4" id="KW-0853">WD repeat</keyword>